<dbReference type="AlphaFoldDB" id="A0A0L0GYM3"/>
<evidence type="ECO:0000313" key="1">
    <source>
        <dbReference type="EMBL" id="KNC94027.1"/>
    </source>
</evidence>
<protein>
    <recommendedName>
        <fullName evidence="3">DUF3383 domain-containing protein</fullName>
    </recommendedName>
</protein>
<keyword evidence="2" id="KW-1185">Reference proteome</keyword>
<sequence>MNKIPLSRDFRIKPGVVSAAGTALDMCGLLLSDSELLPSGQALAFTGADAVLSYFGADSDEYRAATIYFPGYSNSTVTPATLLVARCVTDATGAAGWCRSGSFKGVTLDTLKLVNGTITLDVDGSSVTSAAIDLSTATSFSSAATLIQTAIGSQVTVSWLPVQQCFVITSKILGVESAVGLATGTASEGLKLTADTGAATSAGAEQSDIPSLMNQIINISQDWVLFTTTFKPDEPTHIAFGQWVSQTDYRFGYVMHDDAQAAITPSSEDCIAFKVTVTENCENVLPVYGDYRHAMTALAYMASLDFNRLNGRVSYKYRDFSGVAPNVNDGDTADALKFNGYSFFGVYGSNRVVKNYTADGKISGKFLWLDSFVSQVWINANLLGGFAELFTQNESYPFSAAGYAAIQTAVIDVAGRAKDFGAIRAGVTLDKAQIKVVNDAVGRDITSTLFSDGWFMYIPDQSGSSRTERHLDGAIFYYVDGQLIQSIAMSSTDIL</sequence>
<dbReference type="OrthoDB" id="7494486at2"/>
<dbReference type="RefSeq" id="WP_049856721.1">
    <property type="nucleotide sequence ID" value="NZ_JNGI01000035.1"/>
</dbReference>
<reference evidence="1 2" key="1">
    <citation type="journal article" date="2015" name="Appl. Environ. Microbiol.">
        <title>The Enterobacterium Trabulsiella odontotermitis Presents Novel Adaptations Related to Its Association with Fungus-Growing Termites.</title>
        <authorList>
            <person name="Sapountzis P."/>
            <person name="Gruntjes T."/>
            <person name="Otani S."/>
            <person name="Estevez J."/>
            <person name="da Costa R.R."/>
            <person name="Plunkett G.3rd."/>
            <person name="Perna N.T."/>
            <person name="Poulsen M."/>
        </authorList>
    </citation>
    <scope>NUCLEOTIDE SEQUENCE [LARGE SCALE GENOMIC DNA]</scope>
    <source>
        <strain evidence="1 2">12</strain>
    </source>
</reference>
<comment type="caution">
    <text evidence="1">The sequence shown here is derived from an EMBL/GenBank/DDBJ whole genome shotgun (WGS) entry which is preliminary data.</text>
</comment>
<evidence type="ECO:0000313" key="2">
    <source>
        <dbReference type="Proteomes" id="UP000037393"/>
    </source>
</evidence>
<gene>
    <name evidence="1" type="ORF">GM31_16855</name>
</gene>
<dbReference type="Proteomes" id="UP000037393">
    <property type="component" value="Unassembled WGS sequence"/>
</dbReference>
<name>A0A0L0GYM3_9ENTR</name>
<dbReference type="Pfam" id="PF11863">
    <property type="entry name" value="DUF3383"/>
    <property type="match status" value="1"/>
</dbReference>
<accession>A0A0L0GYM3</accession>
<dbReference type="InterPro" id="IPR021808">
    <property type="entry name" value="DUF3383"/>
</dbReference>
<proteinExistence type="predicted"/>
<organism evidence="1 2">
    <name type="scientific">Trabulsiella odontotermitis</name>
    <dbReference type="NCBI Taxonomy" id="379893"/>
    <lineage>
        <taxon>Bacteria</taxon>
        <taxon>Pseudomonadati</taxon>
        <taxon>Pseudomonadota</taxon>
        <taxon>Gammaproteobacteria</taxon>
        <taxon>Enterobacterales</taxon>
        <taxon>Enterobacteriaceae</taxon>
        <taxon>Trabulsiella</taxon>
    </lineage>
</organism>
<dbReference type="PATRIC" id="fig|379893.4.peg.3423"/>
<evidence type="ECO:0008006" key="3">
    <source>
        <dbReference type="Google" id="ProtNLM"/>
    </source>
</evidence>
<dbReference type="EMBL" id="JNGI01000035">
    <property type="protein sequence ID" value="KNC94027.1"/>
    <property type="molecule type" value="Genomic_DNA"/>
</dbReference>